<dbReference type="OrthoDB" id="286820at2759"/>
<protein>
    <recommendedName>
        <fullName evidence="1">USP domain-containing protein</fullName>
    </recommendedName>
</protein>
<feature type="domain" description="USP" evidence="1">
    <location>
        <begin position="433"/>
        <end position="731"/>
    </location>
</feature>
<accession>A0A8S1RD86</accession>
<gene>
    <name evidence="2" type="ORF">PSON_ATCC_30995.1.T1580056</name>
</gene>
<reference evidence="2" key="1">
    <citation type="submission" date="2021-01" db="EMBL/GenBank/DDBJ databases">
        <authorList>
            <consortium name="Genoscope - CEA"/>
            <person name="William W."/>
        </authorList>
    </citation>
    <scope>NUCLEOTIDE SEQUENCE</scope>
</reference>
<dbReference type="AlphaFoldDB" id="A0A8S1RD86"/>
<dbReference type="CDD" id="cd02257">
    <property type="entry name" value="Peptidase_C19"/>
    <property type="match status" value="1"/>
</dbReference>
<dbReference type="GO" id="GO:0005829">
    <property type="term" value="C:cytosol"/>
    <property type="evidence" value="ECO:0007669"/>
    <property type="project" value="TreeGrafter"/>
</dbReference>
<comment type="caution">
    <text evidence="2">The sequence shown here is derived from an EMBL/GenBank/DDBJ whole genome shotgun (WGS) entry which is preliminary data.</text>
</comment>
<dbReference type="InterPro" id="IPR001394">
    <property type="entry name" value="Peptidase_C19_UCH"/>
</dbReference>
<organism evidence="2 3">
    <name type="scientific">Paramecium sonneborni</name>
    <dbReference type="NCBI Taxonomy" id="65129"/>
    <lineage>
        <taxon>Eukaryota</taxon>
        <taxon>Sar</taxon>
        <taxon>Alveolata</taxon>
        <taxon>Ciliophora</taxon>
        <taxon>Intramacronucleata</taxon>
        <taxon>Oligohymenophorea</taxon>
        <taxon>Peniculida</taxon>
        <taxon>Parameciidae</taxon>
        <taxon>Paramecium</taxon>
    </lineage>
</organism>
<dbReference type="Pfam" id="PF00443">
    <property type="entry name" value="UCH"/>
    <property type="match status" value="1"/>
</dbReference>
<dbReference type="GO" id="GO:0004843">
    <property type="term" value="F:cysteine-type deubiquitinase activity"/>
    <property type="evidence" value="ECO:0007669"/>
    <property type="project" value="InterPro"/>
</dbReference>
<dbReference type="GO" id="GO:0005634">
    <property type="term" value="C:nucleus"/>
    <property type="evidence" value="ECO:0007669"/>
    <property type="project" value="TreeGrafter"/>
</dbReference>
<dbReference type="InterPro" id="IPR028889">
    <property type="entry name" value="USP"/>
</dbReference>
<dbReference type="PROSITE" id="PS50235">
    <property type="entry name" value="USP_3"/>
    <property type="match status" value="1"/>
</dbReference>
<evidence type="ECO:0000313" key="3">
    <source>
        <dbReference type="Proteomes" id="UP000692954"/>
    </source>
</evidence>
<name>A0A8S1RD86_9CILI</name>
<dbReference type="FunFam" id="3.90.70.10:FF:000267">
    <property type="entry name" value="Uncharacterized protein"/>
    <property type="match status" value="1"/>
</dbReference>
<dbReference type="PANTHER" id="PTHR24006">
    <property type="entry name" value="UBIQUITIN CARBOXYL-TERMINAL HYDROLASE"/>
    <property type="match status" value="1"/>
</dbReference>
<proteinExistence type="predicted"/>
<dbReference type="PROSITE" id="PS00973">
    <property type="entry name" value="USP_2"/>
    <property type="match status" value="1"/>
</dbReference>
<evidence type="ECO:0000313" key="2">
    <source>
        <dbReference type="EMBL" id="CAD8125333.1"/>
    </source>
</evidence>
<dbReference type="EMBL" id="CAJJDN010000158">
    <property type="protein sequence ID" value="CAD8125333.1"/>
    <property type="molecule type" value="Genomic_DNA"/>
</dbReference>
<dbReference type="InterPro" id="IPR018200">
    <property type="entry name" value="USP_CS"/>
</dbReference>
<sequence length="733" mass="87383">MDQSYYRSIQEKLENNLDFSNKNNDVKNLLLECNKIQNNVLGYKIMSQIFQAIQKSGQRVLLLDQDQVQIIKSCKSLATLGFLYNQEQIRIQQKEKEFRENIRNQIDDLQKQGLLEKAFLFDEAMKCKTKEEYIEISTTIKIILNVLIEFGSDSYHFTQIFDVILNALLLTGNNTTIGRDHQLLSILDKFHKLLANSTSPYIWTIVFESILNASTYMEKPTDFVQPNLIARIILYHIPFMEALFNYFGKYFGRLYNFECKMFQSMLNFGVTQQSLDLILKFSNLFVKEYQVDILRDIRKDLIPNLFKYMKTVNTFDQLQNLFNFFLISSCQQLVDKELDNQHFSDIIFNFDMNFEIYSDSQLKRIANFLALLPKQFNKKELQSYKSLEDKLKKKVIYIPQSISQNLLMNEQIQIWFQEENQQIQSKSKTQKLVGLKNLLNTCYLNSFIQALFWTKDFKNLIINEFKRETVEFLKPFSLKTNFLKCFLFLDSMTDDIDYTPLLLKRSLREPYKTDVRQQDAAEFGVHLFEDMENNFDPEEYKQIKEIFYGMSKSTFICKNCEKQTKGPDEEFMYITLNFEDNRQAKMKDEIEKMIERHQMKEQITFNCEQCQKTTQSTRTLQFSKLPKNIIMQINRFEFQQGVRSKINDQINLKAIIKIQEEDKDLNYELYAVLIHFGEIPDAGHYTIYCKVDKNWYRFDDNQVNKIDGDFDIIQRNFKKEETPYLLFFRRKNN</sequence>
<dbReference type="GO" id="GO:0016579">
    <property type="term" value="P:protein deubiquitination"/>
    <property type="evidence" value="ECO:0007669"/>
    <property type="project" value="InterPro"/>
</dbReference>
<keyword evidence="3" id="KW-1185">Reference proteome</keyword>
<dbReference type="InterPro" id="IPR050164">
    <property type="entry name" value="Peptidase_C19"/>
</dbReference>
<evidence type="ECO:0000259" key="1">
    <source>
        <dbReference type="PROSITE" id="PS50235"/>
    </source>
</evidence>
<dbReference type="Proteomes" id="UP000692954">
    <property type="component" value="Unassembled WGS sequence"/>
</dbReference>